<dbReference type="GO" id="GO:0016787">
    <property type="term" value="F:hydrolase activity"/>
    <property type="evidence" value="ECO:0007669"/>
    <property type="project" value="UniProtKB-KW"/>
</dbReference>
<keyword evidence="3 5" id="KW-0732">Signal</keyword>
<dbReference type="InterPro" id="IPR026444">
    <property type="entry name" value="Secre_tail"/>
</dbReference>
<dbReference type="SUPFAM" id="SSF54060">
    <property type="entry name" value="His-Me finger endonucleases"/>
    <property type="match status" value="1"/>
</dbReference>
<dbReference type="EMBL" id="PQNY01000009">
    <property type="protein sequence ID" value="POS01655.1"/>
    <property type="molecule type" value="Genomic_DNA"/>
</dbReference>
<organism evidence="7 8">
    <name type="scientific">Flavobacterium croceum DSM 17960</name>
    <dbReference type="NCBI Taxonomy" id="1121886"/>
    <lineage>
        <taxon>Bacteria</taxon>
        <taxon>Pseudomonadati</taxon>
        <taxon>Bacteroidota</taxon>
        <taxon>Flavobacteriia</taxon>
        <taxon>Flavobacteriales</taxon>
        <taxon>Flavobacteriaceae</taxon>
        <taxon>Flavobacterium</taxon>
    </lineage>
</organism>
<evidence type="ECO:0000256" key="3">
    <source>
        <dbReference type="ARBA" id="ARBA00022729"/>
    </source>
</evidence>
<comment type="similarity">
    <text evidence="1">Belongs to the EndA/NucM nuclease family.</text>
</comment>
<dbReference type="Proteomes" id="UP000237056">
    <property type="component" value="Unassembled WGS sequence"/>
</dbReference>
<keyword evidence="2" id="KW-0540">Nuclease</keyword>
<feature type="chain" id="PRO_5015604599" evidence="5">
    <location>
        <begin position="17"/>
        <end position="362"/>
    </location>
</feature>
<evidence type="ECO:0000313" key="7">
    <source>
        <dbReference type="EMBL" id="POS01655.1"/>
    </source>
</evidence>
<dbReference type="Pfam" id="PF18962">
    <property type="entry name" value="Por_Secre_tail"/>
    <property type="match status" value="1"/>
</dbReference>
<dbReference type="AlphaFoldDB" id="A0A2S4N7F6"/>
<dbReference type="InterPro" id="IPR044925">
    <property type="entry name" value="His-Me_finger_sf"/>
</dbReference>
<accession>A0A2S4N7F6</accession>
<feature type="signal peptide" evidence="5">
    <location>
        <begin position="1"/>
        <end position="16"/>
    </location>
</feature>
<evidence type="ECO:0000256" key="4">
    <source>
        <dbReference type="ARBA" id="ARBA00022801"/>
    </source>
</evidence>
<proteinExistence type="inferred from homology"/>
<evidence type="ECO:0000259" key="6">
    <source>
        <dbReference type="Pfam" id="PF18962"/>
    </source>
</evidence>
<evidence type="ECO:0000256" key="2">
    <source>
        <dbReference type="ARBA" id="ARBA00022722"/>
    </source>
</evidence>
<sequence length="362" mass="40514">MNLCYLFLIAATVSFAQIPTGYYNTATGTGYTLKTNLYNIIKNHNAQTYGDLWTLYTNTAFRDHYYENDNSLLDVYSEKPNGPDAYSYTSTSQQCGSYSGEGGCYNREHTIPQSVFNSQLPMYSDGHFVIPSDGYVNGIRSNYPYGKVGTATYTSSNGSKKGNNLNSGYSAGYTGVVFEPIDEFKGDIARCLFYFATRYQDVVSGFTYDMFNGSSDQVFTNTFLNILIKWHLDDPVSAYEIAKNNAVYVHQNNRNPYIDHPEYICMIWGTQCAALANENFVATNQEITIYPNPTSQNFVTINSALSVNDIEVYAVNGQLIQAIHQPAFDNNEYQLNNLSSGFYLIKISLENGSSVLKKVIVN</sequence>
<keyword evidence="4" id="KW-0378">Hydrolase</keyword>
<evidence type="ECO:0000256" key="1">
    <source>
        <dbReference type="ARBA" id="ARBA00006429"/>
    </source>
</evidence>
<dbReference type="Pfam" id="PF04231">
    <property type="entry name" value="Endonuclease_1"/>
    <property type="match status" value="1"/>
</dbReference>
<protein>
    <submittedName>
        <fullName evidence="7">Putative secreted protein (Por secretion system target)</fullName>
    </submittedName>
</protein>
<dbReference type="PANTHER" id="PTHR33607:SF2">
    <property type="entry name" value="ENDONUCLEASE-1"/>
    <property type="match status" value="1"/>
</dbReference>
<evidence type="ECO:0000313" key="8">
    <source>
        <dbReference type="Proteomes" id="UP000237056"/>
    </source>
</evidence>
<dbReference type="GO" id="GO:0004518">
    <property type="term" value="F:nuclease activity"/>
    <property type="evidence" value="ECO:0007669"/>
    <property type="project" value="UniProtKB-KW"/>
</dbReference>
<name>A0A2S4N7F6_9FLAO</name>
<keyword evidence="8" id="KW-1185">Reference proteome</keyword>
<comment type="caution">
    <text evidence="7">The sequence shown here is derived from an EMBL/GenBank/DDBJ whole genome shotgun (WGS) entry which is preliminary data.</text>
</comment>
<evidence type="ECO:0000256" key="5">
    <source>
        <dbReference type="SAM" id="SignalP"/>
    </source>
</evidence>
<dbReference type="PANTHER" id="PTHR33607">
    <property type="entry name" value="ENDONUCLEASE-1"/>
    <property type="match status" value="1"/>
</dbReference>
<dbReference type="NCBIfam" id="TIGR04183">
    <property type="entry name" value="Por_Secre_tail"/>
    <property type="match status" value="1"/>
</dbReference>
<feature type="domain" description="Secretion system C-terminal sorting" evidence="6">
    <location>
        <begin position="289"/>
        <end position="361"/>
    </location>
</feature>
<gene>
    <name evidence="7" type="ORF">Q361_109115</name>
</gene>
<reference evidence="7 8" key="1">
    <citation type="submission" date="2018-01" db="EMBL/GenBank/DDBJ databases">
        <title>Genomic Encyclopedia of Type Strains, Phase I: the one thousand microbial genomes (KMG-I) project.</title>
        <authorList>
            <person name="Goeker M."/>
        </authorList>
    </citation>
    <scope>NUCLEOTIDE SEQUENCE [LARGE SCALE GENOMIC DNA]</scope>
    <source>
        <strain evidence="7 8">DSM 17960</strain>
    </source>
</reference>
<dbReference type="InterPro" id="IPR007346">
    <property type="entry name" value="Endonuclease-I"/>
</dbReference>